<evidence type="ECO:0000313" key="1">
    <source>
        <dbReference type="EMBL" id="NKM50387.1"/>
    </source>
</evidence>
<dbReference type="AlphaFoldDB" id="A0A8I2H279"/>
<dbReference type="EMBL" id="WIEZ01000067">
    <property type="protein sequence ID" value="NKM50387.1"/>
    <property type="molecule type" value="Genomic_DNA"/>
</dbReference>
<proteinExistence type="predicted"/>
<organism evidence="1 2">
    <name type="scientific">Rhizobium leguminosarum bv. viciae</name>
    <dbReference type="NCBI Taxonomy" id="387"/>
    <lineage>
        <taxon>Bacteria</taxon>
        <taxon>Pseudomonadati</taxon>
        <taxon>Pseudomonadota</taxon>
        <taxon>Alphaproteobacteria</taxon>
        <taxon>Hyphomicrobiales</taxon>
        <taxon>Rhizobiaceae</taxon>
        <taxon>Rhizobium/Agrobacterium group</taxon>
        <taxon>Rhizobium</taxon>
    </lineage>
</organism>
<accession>A0A8I2H279</accession>
<name>A0A8I2H279_RHILV</name>
<comment type="caution">
    <text evidence="1">The sequence shown here is derived from an EMBL/GenBank/DDBJ whole genome shotgun (WGS) entry which is preliminary data.</text>
</comment>
<reference evidence="1" key="1">
    <citation type="submission" date="2019-10" db="EMBL/GenBank/DDBJ databases">
        <title>Rhizobium leguminosarum symbiovar viciae collection.</title>
        <authorList>
            <person name="Boivin S."/>
            <person name="Lepetit M."/>
        </authorList>
    </citation>
    <scope>NUCLEOTIDE SEQUENCE</scope>
    <source>
        <strain evidence="1">L143</strain>
    </source>
</reference>
<sequence>MSFEENKVLHRLMADACSAYIVKRRLIWRLPGVGFCPFGFNLASEPSSDDPMDGLAGRIWVKDWR</sequence>
<protein>
    <submittedName>
        <fullName evidence="1">Uncharacterized protein</fullName>
    </submittedName>
</protein>
<gene>
    <name evidence="1" type="ORF">GFL91_36940</name>
</gene>
<dbReference type="Proteomes" id="UP000662259">
    <property type="component" value="Unassembled WGS sequence"/>
</dbReference>
<evidence type="ECO:0000313" key="2">
    <source>
        <dbReference type="Proteomes" id="UP000662259"/>
    </source>
</evidence>